<protein>
    <recommendedName>
        <fullName evidence="1">Right handed beta helix domain-containing protein</fullName>
    </recommendedName>
</protein>
<dbReference type="InterPro" id="IPR011050">
    <property type="entry name" value="Pectin_lyase_fold/virulence"/>
</dbReference>
<dbReference type="SMART" id="SM00710">
    <property type="entry name" value="PbH1"/>
    <property type="match status" value="4"/>
</dbReference>
<dbReference type="SUPFAM" id="SSF51126">
    <property type="entry name" value="Pectin lyase-like"/>
    <property type="match status" value="1"/>
</dbReference>
<dbReference type="Pfam" id="PF13229">
    <property type="entry name" value="Beta_helix"/>
    <property type="match status" value="1"/>
</dbReference>
<comment type="caution">
    <text evidence="2">The sequence shown here is derived from an EMBL/GenBank/DDBJ whole genome shotgun (WGS) entry which is preliminary data.</text>
</comment>
<name>X1CDG2_9ZZZZ</name>
<dbReference type="EMBL" id="BART01020950">
    <property type="protein sequence ID" value="GAG94298.1"/>
    <property type="molecule type" value="Genomic_DNA"/>
</dbReference>
<organism evidence="2">
    <name type="scientific">marine sediment metagenome</name>
    <dbReference type="NCBI Taxonomy" id="412755"/>
    <lineage>
        <taxon>unclassified sequences</taxon>
        <taxon>metagenomes</taxon>
        <taxon>ecological metagenomes</taxon>
    </lineage>
</organism>
<sequence length="286" mass="31804">MSSLLLTCTEDNGTIFYVNSSRGSDSNSGLTPDRAWTTLSKVNSTIFKPGDKILLHSGSEYFGQLKPSGSGKENNPIIIDIYGGEEKPKIHGEGKYQSAVLLENVEYWEVNNIEITNTGKSREPHRQGVIIHINNFGDCHHIYLNNLKIRDVNGSLVKSEGGGGAINWHNEGDSLPSRFIDLRIENCHISRCGRNAITSWGYTNRKNWHPSLEVQIRNNIIEEVPGDGIVPIGCEGAIIEHNVMRNSPDILSHKEAAAGIWPWSSDNTIIQYNEVYNHNAKWDGQG</sequence>
<reference evidence="2" key="1">
    <citation type="journal article" date="2014" name="Front. Microbiol.">
        <title>High frequency of phylogenetically diverse reductive dehalogenase-homologous genes in deep subseafloor sedimentary metagenomes.</title>
        <authorList>
            <person name="Kawai M."/>
            <person name="Futagami T."/>
            <person name="Toyoda A."/>
            <person name="Takaki Y."/>
            <person name="Nishi S."/>
            <person name="Hori S."/>
            <person name="Arai W."/>
            <person name="Tsubouchi T."/>
            <person name="Morono Y."/>
            <person name="Uchiyama I."/>
            <person name="Ito T."/>
            <person name="Fujiyama A."/>
            <person name="Inagaki F."/>
            <person name="Takami H."/>
        </authorList>
    </citation>
    <scope>NUCLEOTIDE SEQUENCE</scope>
    <source>
        <strain evidence="2">Expedition CK06-06</strain>
    </source>
</reference>
<dbReference type="Gene3D" id="2.160.20.10">
    <property type="entry name" value="Single-stranded right-handed beta-helix, Pectin lyase-like"/>
    <property type="match status" value="1"/>
</dbReference>
<evidence type="ECO:0000259" key="1">
    <source>
        <dbReference type="Pfam" id="PF13229"/>
    </source>
</evidence>
<dbReference type="AlphaFoldDB" id="X1CDG2"/>
<accession>X1CDG2</accession>
<dbReference type="InterPro" id="IPR006626">
    <property type="entry name" value="PbH1"/>
</dbReference>
<evidence type="ECO:0000313" key="2">
    <source>
        <dbReference type="EMBL" id="GAG94298.1"/>
    </source>
</evidence>
<proteinExistence type="predicted"/>
<dbReference type="InterPro" id="IPR039448">
    <property type="entry name" value="Beta_helix"/>
</dbReference>
<dbReference type="InterPro" id="IPR012334">
    <property type="entry name" value="Pectin_lyas_fold"/>
</dbReference>
<feature type="domain" description="Right handed beta helix" evidence="1">
    <location>
        <begin position="183"/>
        <end position="278"/>
    </location>
</feature>
<feature type="non-terminal residue" evidence="2">
    <location>
        <position position="286"/>
    </location>
</feature>
<gene>
    <name evidence="2" type="ORF">S01H4_38793</name>
</gene>